<keyword evidence="2" id="KW-0539">Nucleus</keyword>
<proteinExistence type="predicted"/>
<sequence length="897" mass="100085">MDPTTTSSFGEDAVSQRPPPVQTSPLRERTKRPQLSCNPCRTRKVKVGVRFDGGWNRVLIVPSLSAIEFNRAPHAEALKEKDRDILRLRNEIQLLRGNPIKSEPLDDDLPLRSRPRMRLPPRIPRKPANLSQKRYHAGFLDDNIYFGSPGMTSVIQEFADLSIHGQVANLTQSMPRGRDIFSYQARTAFPFPTLWIANEETAGLLAVLPNEEEIFSYLDAFQRRAQSCSFPHMPEECTPVEVRRFIDNIEHNAAMNPDMLALLFATMAQGAQNGVYDKFGERWIAGAMDREAQRGDVFIAAAMQALRIGSFLSRPTLLTIETLIMIGPYLTNSGRFLDAWAVFGVTIRLAQSLGLHRDPNRLSPPAPSEQVAVRKSLWWWMLHLDQQYSMTLGRPLGISSLGDCPAPEPLILDPVIQSLSNYINQFTVLARQILSAGYLNNDQIDKFTDQLVTLKGTLPQLIQFDQSWLNKDKPTPPWPLNAQAAVFHGKTHNFLLLLNRQRIENVQDTNSALFRPETEGVPVARGRERVLQSSRALLHAFEFFHSRLQAALICWTMGQQAFNAAMILVLSMFETKDPQDLHIVQLAMTTFQEMSRLGVHRLAGPALEKLSSLIREFHAGDAAKEKVMGHQGMFLLEDQGLQGFKEEFSPLQFGMAGHAIAQDRPSKRHNPGDTDLSSPSTIKQGMTPQPSRRKPQPKASASRGIRPKVPLTKSMSRSQRPPSLRKISQQISPKLPREQVRSAHSAGDIPLMIPESGAIGFFTTQPGSAPQTAFPTDDHAYQPFQSSNFDPSTQVSDVPFTAGVPRSNTFPQERAVFSAQQHQPPMMDPNTPQSNPGGDHMMPASSSAAFEGQQTQFAGFGMEEEGFPQFSHPTSHARYLASPYSISGVPTSYPHQY</sequence>
<evidence type="ECO:0000256" key="2">
    <source>
        <dbReference type="ARBA" id="ARBA00023242"/>
    </source>
</evidence>
<feature type="compositionally biased region" description="Basic residues" evidence="3">
    <location>
        <begin position="113"/>
        <end position="125"/>
    </location>
</feature>
<feature type="region of interest" description="Disordered" evidence="3">
    <location>
        <begin position="103"/>
        <end position="127"/>
    </location>
</feature>
<organism evidence="5 6">
    <name type="scientific">Heterodermia speciosa</name>
    <dbReference type="NCBI Taxonomy" id="116794"/>
    <lineage>
        <taxon>Eukaryota</taxon>
        <taxon>Fungi</taxon>
        <taxon>Dikarya</taxon>
        <taxon>Ascomycota</taxon>
        <taxon>Pezizomycotina</taxon>
        <taxon>Lecanoromycetes</taxon>
        <taxon>OSLEUM clade</taxon>
        <taxon>Lecanoromycetidae</taxon>
        <taxon>Caliciales</taxon>
        <taxon>Physciaceae</taxon>
        <taxon>Heterodermia</taxon>
    </lineage>
</organism>
<dbReference type="Proteomes" id="UP000664521">
    <property type="component" value="Unassembled WGS sequence"/>
</dbReference>
<feature type="region of interest" description="Disordered" evidence="3">
    <location>
        <begin position="1"/>
        <end position="36"/>
    </location>
</feature>
<dbReference type="Pfam" id="PF04082">
    <property type="entry name" value="Fungal_trans"/>
    <property type="match status" value="1"/>
</dbReference>
<dbReference type="GO" id="GO:0003677">
    <property type="term" value="F:DNA binding"/>
    <property type="evidence" value="ECO:0007669"/>
    <property type="project" value="InterPro"/>
</dbReference>
<feature type="compositionally biased region" description="Polar residues" evidence="3">
    <location>
        <begin position="713"/>
        <end position="732"/>
    </location>
</feature>
<dbReference type="InterPro" id="IPR007219">
    <property type="entry name" value="XnlR_reg_dom"/>
</dbReference>
<dbReference type="PANTHER" id="PTHR31001">
    <property type="entry name" value="UNCHARACTERIZED TRANSCRIPTIONAL REGULATORY PROTEIN"/>
    <property type="match status" value="1"/>
</dbReference>
<dbReference type="SMART" id="SM00906">
    <property type="entry name" value="Fungal_trans"/>
    <property type="match status" value="1"/>
</dbReference>
<evidence type="ECO:0000313" key="5">
    <source>
        <dbReference type="EMBL" id="CAF9912937.1"/>
    </source>
</evidence>
<feature type="region of interest" description="Disordered" evidence="3">
    <location>
        <begin position="660"/>
        <end position="739"/>
    </location>
</feature>
<feature type="region of interest" description="Disordered" evidence="3">
    <location>
        <begin position="819"/>
        <end position="847"/>
    </location>
</feature>
<dbReference type="EMBL" id="CAJPDS010000012">
    <property type="protein sequence ID" value="CAF9912937.1"/>
    <property type="molecule type" value="Genomic_DNA"/>
</dbReference>
<dbReference type="GO" id="GO:0008270">
    <property type="term" value="F:zinc ion binding"/>
    <property type="evidence" value="ECO:0007669"/>
    <property type="project" value="InterPro"/>
</dbReference>
<dbReference type="AlphaFoldDB" id="A0A8H3I2V2"/>
<accession>A0A8H3I2V2</accession>
<dbReference type="InterPro" id="IPR050613">
    <property type="entry name" value="Sec_Metabolite_Reg"/>
</dbReference>
<keyword evidence="6" id="KW-1185">Reference proteome</keyword>
<reference evidence="5" key="1">
    <citation type="submission" date="2021-03" db="EMBL/GenBank/DDBJ databases">
        <authorList>
            <person name="Tagirdzhanova G."/>
        </authorList>
    </citation>
    <scope>NUCLEOTIDE SEQUENCE</scope>
</reference>
<evidence type="ECO:0000256" key="1">
    <source>
        <dbReference type="ARBA" id="ARBA00004123"/>
    </source>
</evidence>
<comment type="caution">
    <text evidence="5">The sequence shown here is derived from an EMBL/GenBank/DDBJ whole genome shotgun (WGS) entry which is preliminary data.</text>
</comment>
<dbReference type="GO" id="GO:0006351">
    <property type="term" value="P:DNA-templated transcription"/>
    <property type="evidence" value="ECO:0007669"/>
    <property type="project" value="InterPro"/>
</dbReference>
<name>A0A8H3I2V2_9LECA</name>
<feature type="domain" description="Xylanolytic transcriptional activator regulatory" evidence="4">
    <location>
        <begin position="339"/>
        <end position="415"/>
    </location>
</feature>
<evidence type="ECO:0000313" key="6">
    <source>
        <dbReference type="Proteomes" id="UP000664521"/>
    </source>
</evidence>
<evidence type="ECO:0000259" key="4">
    <source>
        <dbReference type="SMART" id="SM00906"/>
    </source>
</evidence>
<dbReference type="GO" id="GO:0005634">
    <property type="term" value="C:nucleus"/>
    <property type="evidence" value="ECO:0007669"/>
    <property type="project" value="UniProtKB-SubCell"/>
</dbReference>
<protein>
    <recommendedName>
        <fullName evidence="4">Xylanolytic transcriptional activator regulatory domain-containing protein</fullName>
    </recommendedName>
</protein>
<evidence type="ECO:0000256" key="3">
    <source>
        <dbReference type="SAM" id="MobiDB-lite"/>
    </source>
</evidence>
<comment type="subcellular location">
    <subcellularLocation>
        <location evidence="1">Nucleus</location>
    </subcellularLocation>
</comment>
<dbReference type="OrthoDB" id="1747771at2759"/>
<dbReference type="PANTHER" id="PTHR31001:SF81">
    <property type="entry name" value="ZN(II)2CYS6 TRANSCRIPTION FACTOR"/>
    <property type="match status" value="1"/>
</dbReference>
<gene>
    <name evidence="5" type="ORF">HETSPECPRED_001261</name>
</gene>
<dbReference type="CDD" id="cd12148">
    <property type="entry name" value="fungal_TF_MHR"/>
    <property type="match status" value="1"/>
</dbReference>
<feature type="compositionally biased region" description="Polar residues" evidence="3">
    <location>
        <begin position="675"/>
        <end position="690"/>
    </location>
</feature>